<gene>
    <name evidence="1" type="ORF">SAMN04488518_113135</name>
</gene>
<comment type="caution">
    <text evidence="1">The sequence shown here is derived from an EMBL/GenBank/DDBJ whole genome shotgun (WGS) entry which is preliminary data.</text>
</comment>
<proteinExistence type="predicted"/>
<sequence>MIARKKIDISQLSQPEAVKFLADGTRTARAIQELLLPFNPGLTLGAVFGVVRRNGGEFSGQRGVSRSVQWRKGGNRFQHSLEARLQAPDANPVNLFQITDRQCKRPMWVGEPPIKERFYCGAPVDLRQTYCEHCQTFLYEQKEEVA</sequence>
<keyword evidence="2" id="KW-1185">Reference proteome</keyword>
<dbReference type="RefSeq" id="WP_093522780.1">
    <property type="nucleotide sequence ID" value="NZ_FOSK01000013.1"/>
</dbReference>
<evidence type="ECO:0000313" key="1">
    <source>
        <dbReference type="EMBL" id="SFK99656.1"/>
    </source>
</evidence>
<accession>A0A1I4E5L7</accession>
<reference evidence="1 2" key="1">
    <citation type="submission" date="2016-10" db="EMBL/GenBank/DDBJ databases">
        <authorList>
            <person name="Varghese N."/>
            <person name="Submissions S."/>
        </authorList>
    </citation>
    <scope>NUCLEOTIDE SEQUENCE [LARGE SCALE GENOMIC DNA]</scope>
    <source>
        <strain evidence="1 2">DSM 16392</strain>
    </source>
</reference>
<evidence type="ECO:0000313" key="2">
    <source>
        <dbReference type="Proteomes" id="UP000199598"/>
    </source>
</evidence>
<protein>
    <recommendedName>
        <fullName evidence="3">GcrA cell cycle regulator</fullName>
    </recommendedName>
</protein>
<organism evidence="1 2">
    <name type="scientific">Pseudovibrio ascidiaceicola</name>
    <dbReference type="NCBI Taxonomy" id="285279"/>
    <lineage>
        <taxon>Bacteria</taxon>
        <taxon>Pseudomonadati</taxon>
        <taxon>Pseudomonadota</taxon>
        <taxon>Alphaproteobacteria</taxon>
        <taxon>Hyphomicrobiales</taxon>
        <taxon>Stappiaceae</taxon>
        <taxon>Pseudovibrio</taxon>
    </lineage>
</organism>
<name>A0A1I4E5L7_9HYPH</name>
<dbReference type="EMBL" id="FOSK01000013">
    <property type="protein sequence ID" value="SFK99656.1"/>
    <property type="molecule type" value="Genomic_DNA"/>
</dbReference>
<evidence type="ECO:0008006" key="3">
    <source>
        <dbReference type="Google" id="ProtNLM"/>
    </source>
</evidence>
<dbReference type="Proteomes" id="UP000199598">
    <property type="component" value="Unassembled WGS sequence"/>
</dbReference>